<comment type="similarity">
    <text evidence="4">Belongs to the MsrA Met sulfoxide reductase family.</text>
</comment>
<evidence type="ECO:0000256" key="4">
    <source>
        <dbReference type="HAMAP-Rule" id="MF_01401"/>
    </source>
</evidence>
<protein>
    <recommendedName>
        <fullName evidence="4">Peptide methionine sulfoxide reductase MsrA</fullName>
        <shortName evidence="4">Protein-methionine-S-oxide reductase</shortName>
        <ecNumber evidence="4">1.8.4.11</ecNumber>
    </recommendedName>
    <alternativeName>
        <fullName evidence="4">Peptide-methionine (S)-S-oxide reductase</fullName>
        <shortName evidence="4">Peptide Met(O) reductase</shortName>
    </alternativeName>
</protein>
<dbReference type="GO" id="GO:0033744">
    <property type="term" value="F:L-methionine:thioredoxin-disulfide S-oxidoreductase activity"/>
    <property type="evidence" value="ECO:0007669"/>
    <property type="project" value="RHEA"/>
</dbReference>
<feature type="chain" id="PRO_5022907638" description="Peptide methionine sulfoxide reductase MsrA" evidence="5">
    <location>
        <begin position="26"/>
        <end position="235"/>
    </location>
</feature>
<comment type="catalytic activity">
    <reaction evidence="3 4">
        <text>[thioredoxin]-disulfide + L-methionine + H2O = L-methionine (S)-S-oxide + [thioredoxin]-dithiol</text>
        <dbReference type="Rhea" id="RHEA:19993"/>
        <dbReference type="Rhea" id="RHEA-COMP:10698"/>
        <dbReference type="Rhea" id="RHEA-COMP:10700"/>
        <dbReference type="ChEBI" id="CHEBI:15377"/>
        <dbReference type="ChEBI" id="CHEBI:29950"/>
        <dbReference type="ChEBI" id="CHEBI:50058"/>
        <dbReference type="ChEBI" id="CHEBI:57844"/>
        <dbReference type="ChEBI" id="CHEBI:58772"/>
        <dbReference type="EC" id="1.8.4.11"/>
    </reaction>
</comment>
<gene>
    <name evidence="7" type="primary">mrsA</name>
    <name evidence="4" type="synonym">msrA</name>
    <name evidence="7" type="ORF">UC8_30850</name>
</gene>
<evidence type="ECO:0000256" key="3">
    <source>
        <dbReference type="ARBA" id="ARBA00048782"/>
    </source>
</evidence>
<dbReference type="Pfam" id="PF01625">
    <property type="entry name" value="PMSR"/>
    <property type="match status" value="1"/>
</dbReference>
<reference evidence="7 8" key="1">
    <citation type="submission" date="2019-08" db="EMBL/GenBank/DDBJ databases">
        <title>Deep-cultivation of Planctomycetes and their phenomic and genomic characterization uncovers novel biology.</title>
        <authorList>
            <person name="Wiegand S."/>
            <person name="Jogler M."/>
            <person name="Boedeker C."/>
            <person name="Pinto D."/>
            <person name="Vollmers J."/>
            <person name="Rivas-Marin E."/>
            <person name="Kohn T."/>
            <person name="Peeters S.H."/>
            <person name="Heuer A."/>
            <person name="Rast P."/>
            <person name="Oberbeckmann S."/>
            <person name="Bunk B."/>
            <person name="Jeske O."/>
            <person name="Meyerdierks A."/>
            <person name="Storesund J.E."/>
            <person name="Kallscheuer N."/>
            <person name="Luecker S."/>
            <person name="Lage O.M."/>
            <person name="Pohl T."/>
            <person name="Merkel B.J."/>
            <person name="Hornburger P."/>
            <person name="Mueller R.-W."/>
            <person name="Bruemmer F."/>
            <person name="Labrenz M."/>
            <person name="Spormann A.M."/>
            <person name="Op den Camp H."/>
            <person name="Overmann J."/>
            <person name="Amann R."/>
            <person name="Jetten M.S.M."/>
            <person name="Mascher T."/>
            <person name="Medema M.H."/>
            <person name="Devos D.P."/>
            <person name="Kaster A.-K."/>
            <person name="Ovreas L."/>
            <person name="Rohde M."/>
            <person name="Galperin M.Y."/>
            <person name="Jogler C."/>
        </authorList>
    </citation>
    <scope>NUCLEOTIDE SEQUENCE [LARGE SCALE GENOMIC DNA]</scope>
    <source>
        <strain evidence="7 8">UC8</strain>
    </source>
</reference>
<dbReference type="Gene3D" id="3.30.1060.10">
    <property type="entry name" value="Peptide methionine sulphoxide reductase MsrA"/>
    <property type="match status" value="1"/>
</dbReference>
<dbReference type="NCBIfam" id="TIGR00401">
    <property type="entry name" value="msrA"/>
    <property type="match status" value="1"/>
</dbReference>
<dbReference type="PANTHER" id="PTHR43774">
    <property type="entry name" value="PEPTIDE METHIONINE SULFOXIDE REDUCTASE"/>
    <property type="match status" value="1"/>
</dbReference>
<dbReference type="PANTHER" id="PTHR43774:SF1">
    <property type="entry name" value="PEPTIDE METHIONINE SULFOXIDE REDUCTASE MSRA 2"/>
    <property type="match status" value="1"/>
</dbReference>
<keyword evidence="1 4" id="KW-0560">Oxidoreductase</keyword>
<name>A0A5B9QPP4_9BACT</name>
<organism evidence="7 8">
    <name type="scientific">Roseimaritima ulvae</name>
    <dbReference type="NCBI Taxonomy" id="980254"/>
    <lineage>
        <taxon>Bacteria</taxon>
        <taxon>Pseudomonadati</taxon>
        <taxon>Planctomycetota</taxon>
        <taxon>Planctomycetia</taxon>
        <taxon>Pirellulales</taxon>
        <taxon>Pirellulaceae</taxon>
        <taxon>Roseimaritima</taxon>
    </lineage>
</organism>
<evidence type="ECO:0000313" key="8">
    <source>
        <dbReference type="Proteomes" id="UP000325286"/>
    </source>
</evidence>
<feature type="active site" evidence="4">
    <location>
        <position position="59"/>
    </location>
</feature>
<dbReference type="RefSeq" id="WP_238388664.1">
    <property type="nucleotide sequence ID" value="NZ_CP042914.1"/>
</dbReference>
<proteinExistence type="inferred from homology"/>
<dbReference type="HAMAP" id="MF_01401">
    <property type="entry name" value="MsrA"/>
    <property type="match status" value="1"/>
</dbReference>
<dbReference type="InterPro" id="IPR036509">
    <property type="entry name" value="Met_Sox_Rdtase_MsrA_sf"/>
</dbReference>
<dbReference type="KEGG" id="rul:UC8_30850"/>
<dbReference type="GO" id="GO:0008113">
    <property type="term" value="F:peptide-methionine (S)-S-oxide reductase activity"/>
    <property type="evidence" value="ECO:0007669"/>
    <property type="project" value="UniProtKB-UniRule"/>
</dbReference>
<comment type="function">
    <text evidence="4">Has an important function as a repair enzyme for proteins that have been inactivated by oxidation. Catalyzes the reversible oxidation-reduction of methionine sulfoxide in proteins to methionine.</text>
</comment>
<comment type="catalytic activity">
    <reaction evidence="2 4">
        <text>L-methionyl-[protein] + [thioredoxin]-disulfide + H2O = L-methionyl-(S)-S-oxide-[protein] + [thioredoxin]-dithiol</text>
        <dbReference type="Rhea" id="RHEA:14217"/>
        <dbReference type="Rhea" id="RHEA-COMP:10698"/>
        <dbReference type="Rhea" id="RHEA-COMP:10700"/>
        <dbReference type="Rhea" id="RHEA-COMP:12313"/>
        <dbReference type="Rhea" id="RHEA-COMP:12315"/>
        <dbReference type="ChEBI" id="CHEBI:15377"/>
        <dbReference type="ChEBI" id="CHEBI:16044"/>
        <dbReference type="ChEBI" id="CHEBI:29950"/>
        <dbReference type="ChEBI" id="CHEBI:44120"/>
        <dbReference type="ChEBI" id="CHEBI:50058"/>
        <dbReference type="EC" id="1.8.4.11"/>
    </reaction>
</comment>
<dbReference type="EC" id="1.8.4.11" evidence="4"/>
<keyword evidence="5" id="KW-0732">Signal</keyword>
<dbReference type="SUPFAM" id="SSF55068">
    <property type="entry name" value="Peptide methionine sulfoxide reductase"/>
    <property type="match status" value="1"/>
</dbReference>
<feature type="domain" description="Peptide methionine sulphoxide reductase MsrA" evidence="6">
    <location>
        <begin position="53"/>
        <end position="205"/>
    </location>
</feature>
<evidence type="ECO:0000256" key="5">
    <source>
        <dbReference type="SAM" id="SignalP"/>
    </source>
</evidence>
<accession>A0A5B9QPP4</accession>
<dbReference type="EMBL" id="CP042914">
    <property type="protein sequence ID" value="QEG41067.1"/>
    <property type="molecule type" value="Genomic_DNA"/>
</dbReference>
<evidence type="ECO:0000256" key="2">
    <source>
        <dbReference type="ARBA" id="ARBA00047806"/>
    </source>
</evidence>
<dbReference type="InterPro" id="IPR002569">
    <property type="entry name" value="Met_Sox_Rdtase_MsrA_dom"/>
</dbReference>
<keyword evidence="8" id="KW-1185">Reference proteome</keyword>
<evidence type="ECO:0000259" key="6">
    <source>
        <dbReference type="Pfam" id="PF01625"/>
    </source>
</evidence>
<dbReference type="AlphaFoldDB" id="A0A5B9QPP4"/>
<evidence type="ECO:0000256" key="1">
    <source>
        <dbReference type="ARBA" id="ARBA00023002"/>
    </source>
</evidence>
<feature type="signal peptide" evidence="5">
    <location>
        <begin position="1"/>
        <end position="25"/>
    </location>
</feature>
<sequence precursor="true">MSASMGLKLFAIAFCFGLFGCTTQAQTPEPVAAESSPADEVNASKVPANEKVATFAGGCFWCTEAVFERMKGVNDVVSGYTGDESKPNPTYEQVCAKLTKHAEAIQIYYDPDVVSYDELLEVFFHTHDPTTLNRQGADIGPQYRSAVFYKTDEEKAAAEAMIKKMNDEHEFRRPIVTEVTKLGTWWDAEEYHQDFYRRNPYNGYCRATAAVKVKKFKNLFEDKVRTEGVGSRHGQ</sequence>
<evidence type="ECO:0000313" key="7">
    <source>
        <dbReference type="EMBL" id="QEG41067.1"/>
    </source>
</evidence>
<dbReference type="Proteomes" id="UP000325286">
    <property type="component" value="Chromosome"/>
</dbReference>